<dbReference type="OrthoDB" id="4426339at2"/>
<protein>
    <recommendedName>
        <fullName evidence="3">Bacteriocin biosynthesis cyclodehydratase domain-containing protein</fullName>
    </recommendedName>
</protein>
<proteinExistence type="predicted"/>
<dbReference type="SUPFAM" id="SSF69572">
    <property type="entry name" value="Activating enzymes of the ubiquitin-like proteins"/>
    <property type="match status" value="1"/>
</dbReference>
<dbReference type="AlphaFoldDB" id="A0A7Z1AYC0"/>
<dbReference type="RefSeq" id="WP_075134588.1">
    <property type="nucleotide sequence ID" value="NZ_MSIF01000010.1"/>
</dbReference>
<dbReference type="Gene3D" id="3.40.50.720">
    <property type="entry name" value="NAD(P)-binding Rossmann-like Domain"/>
    <property type="match status" value="1"/>
</dbReference>
<gene>
    <name evidence="1" type="ORF">BLA60_20600</name>
</gene>
<keyword evidence="2" id="KW-1185">Reference proteome</keyword>
<dbReference type="Proteomes" id="UP000185696">
    <property type="component" value="Unassembled WGS sequence"/>
</dbReference>
<sequence>MDHNLPIRPRIIPDLRIFRRRPDEVQVGLDSRLAAVLSGLPEPVAAALHQLDGRRRVDELVDDLGEHGPALRTALVALATRGLVADASSEALPLPVRLAGDVSTATMRAALDPAVTPGERPARDDPAARRGLAVTVQGDGRLAVAVACLLAGSGIGWVHVAAGGSVRPEDTGTGYLAQDVGRRRAGAAKDALARVDAAVRTTAPRRDRRPDLIVLADTLVHEPARIDELNAAGVPHLAVRMRDGAGIVGPLVVPGTTSCLRCADLHRCDRDERWPAIALQLAGQVQLADLAGTHATAALAAREALNALAWLRGLVAAPVVCAATIELDLGDTAVRHRVWPAHESCPCGAAPSCSNVAANTNDELRESRT</sequence>
<accession>A0A7Z1AYC0</accession>
<reference evidence="1 2" key="1">
    <citation type="submission" date="2016-12" db="EMBL/GenBank/DDBJ databases">
        <title>The draft genome sequence of Actinophytocola xinjiangensis.</title>
        <authorList>
            <person name="Wang W."/>
            <person name="Yuan L."/>
        </authorList>
    </citation>
    <scope>NUCLEOTIDE SEQUENCE [LARGE SCALE GENOMIC DNA]</scope>
    <source>
        <strain evidence="1 2">CGMCC 4.4663</strain>
    </source>
</reference>
<name>A0A7Z1AYC0_9PSEU</name>
<evidence type="ECO:0000313" key="2">
    <source>
        <dbReference type="Proteomes" id="UP000185696"/>
    </source>
</evidence>
<dbReference type="InterPro" id="IPR035985">
    <property type="entry name" value="Ubiquitin-activating_enz"/>
</dbReference>
<evidence type="ECO:0008006" key="3">
    <source>
        <dbReference type="Google" id="ProtNLM"/>
    </source>
</evidence>
<dbReference type="GO" id="GO:0008641">
    <property type="term" value="F:ubiquitin-like modifier activating enzyme activity"/>
    <property type="evidence" value="ECO:0007669"/>
    <property type="project" value="InterPro"/>
</dbReference>
<organism evidence="1 2">
    <name type="scientific">Actinophytocola xinjiangensis</name>
    <dbReference type="NCBI Taxonomy" id="485602"/>
    <lineage>
        <taxon>Bacteria</taxon>
        <taxon>Bacillati</taxon>
        <taxon>Actinomycetota</taxon>
        <taxon>Actinomycetes</taxon>
        <taxon>Pseudonocardiales</taxon>
        <taxon>Pseudonocardiaceae</taxon>
    </lineage>
</organism>
<dbReference type="EMBL" id="MSIF01000010">
    <property type="protein sequence ID" value="OLF08997.1"/>
    <property type="molecule type" value="Genomic_DNA"/>
</dbReference>
<evidence type="ECO:0000313" key="1">
    <source>
        <dbReference type="EMBL" id="OLF08997.1"/>
    </source>
</evidence>
<comment type="caution">
    <text evidence="1">The sequence shown here is derived from an EMBL/GenBank/DDBJ whole genome shotgun (WGS) entry which is preliminary data.</text>
</comment>